<dbReference type="PANTHER" id="PTHR39327:SF1">
    <property type="entry name" value="BLR5470 PROTEIN"/>
    <property type="match status" value="1"/>
</dbReference>
<evidence type="ECO:0000313" key="4">
    <source>
        <dbReference type="Proteomes" id="UP000279959"/>
    </source>
</evidence>
<keyword evidence="2" id="KW-0732">Signal</keyword>
<dbReference type="AlphaFoldDB" id="A0A494W545"/>
<dbReference type="Gene3D" id="3.10.620.30">
    <property type="match status" value="1"/>
</dbReference>
<dbReference type="RefSeq" id="WP_066701080.1">
    <property type="nucleotide sequence ID" value="NZ_AP018664.1"/>
</dbReference>
<keyword evidence="4" id="KW-1185">Reference proteome</keyword>
<dbReference type="Proteomes" id="UP000279959">
    <property type="component" value="Chromosome"/>
</dbReference>
<protein>
    <recommendedName>
        <fullName evidence="5">Transglutaminase</fullName>
    </recommendedName>
</protein>
<evidence type="ECO:0000256" key="1">
    <source>
        <dbReference type="SAM" id="MobiDB-lite"/>
    </source>
</evidence>
<name>A0A494W545_9SPHN</name>
<dbReference type="KEGG" id="sami:SAMIE_1032140"/>
<evidence type="ECO:0000313" key="3">
    <source>
        <dbReference type="EMBL" id="BBD99713.1"/>
    </source>
</evidence>
<evidence type="ECO:0008006" key="5">
    <source>
        <dbReference type="Google" id="ProtNLM"/>
    </source>
</evidence>
<feature type="compositionally biased region" description="Polar residues" evidence="1">
    <location>
        <begin position="309"/>
        <end position="319"/>
    </location>
</feature>
<proteinExistence type="predicted"/>
<dbReference type="InterPro" id="IPR010319">
    <property type="entry name" value="Transglutaminase-like_Cys_pept"/>
</dbReference>
<reference evidence="3 4" key="1">
    <citation type="submission" date="2018-05" db="EMBL/GenBank/DDBJ databases">
        <title>Complete Genome Sequence of the Nonylphenol-Degrading Bacterium Sphingobium amiense DSM 16289T.</title>
        <authorList>
            <person name="Ootsuka M."/>
            <person name="Nishizawa T."/>
            <person name="Ohta H."/>
        </authorList>
    </citation>
    <scope>NUCLEOTIDE SEQUENCE [LARGE SCALE GENOMIC DNA]</scope>
    <source>
        <strain evidence="3 4">DSM 16289</strain>
    </source>
</reference>
<dbReference type="EMBL" id="AP018664">
    <property type="protein sequence ID" value="BBD99713.1"/>
    <property type="molecule type" value="Genomic_DNA"/>
</dbReference>
<feature type="region of interest" description="Disordered" evidence="1">
    <location>
        <begin position="298"/>
        <end position="319"/>
    </location>
</feature>
<dbReference type="PANTHER" id="PTHR39327">
    <property type="match status" value="1"/>
</dbReference>
<sequence length="319" mass="33613">MTKRITRAAAVALTLAGAAGAFPAQAGTAIRTATVPAGEIADAPTGFVEMCERDQSLCLAGHDATHPLLAAAPSVSLDITPAALKAVPRFEAPVLPAIVLPGYAPQATPWGVSLVTVNVTLGIADPVSPFPASVSLPRPVPAMEIATGAVDRVHAPKAVPAAAPALSAGNVQADIALLRKVNAVVNTYVRQIADIYTAGVAERWNRPGIGRNAAGDCEDLAIEKRMELVEAGFDPSRLAFAVVYKRNYGMHIVLIARTAKGDVVLDSLSPHVLRWDETKYSWLRIQSMDDPNRWHRVGPAPLPVPPMQMVTTEPGQTLS</sequence>
<feature type="signal peptide" evidence="2">
    <location>
        <begin position="1"/>
        <end position="26"/>
    </location>
</feature>
<organism evidence="3 4">
    <name type="scientific">Sphingobium amiense</name>
    <dbReference type="NCBI Taxonomy" id="135719"/>
    <lineage>
        <taxon>Bacteria</taxon>
        <taxon>Pseudomonadati</taxon>
        <taxon>Pseudomonadota</taxon>
        <taxon>Alphaproteobacteria</taxon>
        <taxon>Sphingomonadales</taxon>
        <taxon>Sphingomonadaceae</taxon>
        <taxon>Sphingobium</taxon>
    </lineage>
</organism>
<feature type="chain" id="PRO_5019727385" description="Transglutaminase" evidence="2">
    <location>
        <begin position="27"/>
        <end position="319"/>
    </location>
</feature>
<gene>
    <name evidence="3" type="ORF">SAMIE_1032140</name>
</gene>
<dbReference type="Pfam" id="PF06035">
    <property type="entry name" value="Peptidase_C93"/>
    <property type="match status" value="1"/>
</dbReference>
<accession>A0A494W545</accession>
<evidence type="ECO:0000256" key="2">
    <source>
        <dbReference type="SAM" id="SignalP"/>
    </source>
</evidence>